<evidence type="ECO:0000313" key="2">
    <source>
        <dbReference type="EMBL" id="KAJ8024573.1"/>
    </source>
</evidence>
<keyword evidence="3" id="KW-1185">Reference proteome</keyword>
<dbReference type="EMBL" id="JAIZAY010000018">
    <property type="protein sequence ID" value="KAJ8024573.1"/>
    <property type="molecule type" value="Genomic_DNA"/>
</dbReference>
<organism evidence="2 3">
    <name type="scientific">Holothuria leucospilota</name>
    <name type="common">Black long sea cucumber</name>
    <name type="synonym">Mertensiothuria leucospilota</name>
    <dbReference type="NCBI Taxonomy" id="206669"/>
    <lineage>
        <taxon>Eukaryota</taxon>
        <taxon>Metazoa</taxon>
        <taxon>Echinodermata</taxon>
        <taxon>Eleutherozoa</taxon>
        <taxon>Echinozoa</taxon>
        <taxon>Holothuroidea</taxon>
        <taxon>Aspidochirotacea</taxon>
        <taxon>Aspidochirotida</taxon>
        <taxon>Holothuriidae</taxon>
        <taxon>Holothuria</taxon>
    </lineage>
</organism>
<reference evidence="2" key="1">
    <citation type="submission" date="2021-10" db="EMBL/GenBank/DDBJ databases">
        <title>Tropical sea cucumber genome reveals ecological adaptation and Cuvierian tubules defense mechanism.</title>
        <authorList>
            <person name="Chen T."/>
        </authorList>
    </citation>
    <scope>NUCLEOTIDE SEQUENCE</scope>
    <source>
        <strain evidence="2">Nanhai2018</strain>
        <tissue evidence="2">Muscle</tissue>
    </source>
</reference>
<keyword evidence="1" id="KW-0812">Transmembrane</keyword>
<feature type="transmembrane region" description="Helical" evidence="1">
    <location>
        <begin position="39"/>
        <end position="62"/>
    </location>
</feature>
<evidence type="ECO:0000313" key="3">
    <source>
        <dbReference type="Proteomes" id="UP001152320"/>
    </source>
</evidence>
<evidence type="ECO:0000256" key="1">
    <source>
        <dbReference type="SAM" id="Phobius"/>
    </source>
</evidence>
<name>A0A9Q1BGA6_HOLLE</name>
<proteinExistence type="predicted"/>
<protein>
    <submittedName>
        <fullName evidence="2">Uncharacterized protein</fullName>
    </submittedName>
</protein>
<sequence length="98" mass="9688">MAGAIVAGAIVAGFIVAGAIVAGAIVAGFIVAGAIVAGFIVAGAIVADVIVAGAICSSLRGVLAKSYMVYYVPVRGGALTMCHFFRVMATVRISIDSK</sequence>
<keyword evidence="1" id="KW-0472">Membrane</keyword>
<accession>A0A9Q1BGA6</accession>
<keyword evidence="1" id="KW-1133">Transmembrane helix</keyword>
<feature type="transmembrane region" description="Helical" evidence="1">
    <location>
        <begin position="6"/>
        <end position="32"/>
    </location>
</feature>
<dbReference type="AlphaFoldDB" id="A0A9Q1BGA6"/>
<dbReference type="Proteomes" id="UP001152320">
    <property type="component" value="Chromosome 18"/>
</dbReference>
<comment type="caution">
    <text evidence="2">The sequence shown here is derived from an EMBL/GenBank/DDBJ whole genome shotgun (WGS) entry which is preliminary data.</text>
</comment>
<feature type="transmembrane region" description="Helical" evidence="1">
    <location>
        <begin position="68"/>
        <end position="89"/>
    </location>
</feature>
<gene>
    <name evidence="2" type="ORF">HOLleu_34518</name>
</gene>